<dbReference type="Pfam" id="PF06796">
    <property type="entry name" value="NapE"/>
    <property type="match status" value="1"/>
</dbReference>
<feature type="transmembrane region" description="Helical" evidence="1">
    <location>
        <begin position="17"/>
        <end position="44"/>
    </location>
</feature>
<keyword evidence="1" id="KW-0472">Membrane</keyword>
<keyword evidence="3" id="KW-1185">Reference proteome</keyword>
<name>A0ABV7RNC0_9GAMM</name>
<organism evidence="2 3">
    <name type="scientific">Lysobacter cavernae</name>
    <dbReference type="NCBI Taxonomy" id="1685901"/>
    <lineage>
        <taxon>Bacteria</taxon>
        <taxon>Pseudomonadati</taxon>
        <taxon>Pseudomonadota</taxon>
        <taxon>Gammaproteobacteria</taxon>
        <taxon>Lysobacterales</taxon>
        <taxon>Lysobacteraceae</taxon>
        <taxon>Lysobacter</taxon>
    </lineage>
</organism>
<accession>A0ABV7RNC0</accession>
<dbReference type="RefSeq" id="WP_386758639.1">
    <property type="nucleotide sequence ID" value="NZ_JBHRXK010000003.1"/>
</dbReference>
<evidence type="ECO:0000313" key="3">
    <source>
        <dbReference type="Proteomes" id="UP001595740"/>
    </source>
</evidence>
<sequence length="54" mass="5796">MSSSPSDAGRKRRERNVFLLLAVVLFPVLAVGTVAAFGFAVWIWQMFSGPPTGG</sequence>
<keyword evidence="1" id="KW-0812">Transmembrane</keyword>
<evidence type="ECO:0000256" key="1">
    <source>
        <dbReference type="SAM" id="Phobius"/>
    </source>
</evidence>
<keyword evidence="1" id="KW-1133">Transmembrane helix</keyword>
<gene>
    <name evidence="2" type="primary">napE</name>
    <name evidence="2" type="ORF">ACFOLC_07540</name>
</gene>
<dbReference type="InterPro" id="IPR004448">
    <property type="entry name" value="Nitrate_reductase_NapE"/>
</dbReference>
<dbReference type="Proteomes" id="UP001595740">
    <property type="component" value="Unassembled WGS sequence"/>
</dbReference>
<protein>
    <submittedName>
        <fullName evidence="2">Periplasmic nitrate reductase, NapE protein</fullName>
    </submittedName>
</protein>
<evidence type="ECO:0000313" key="2">
    <source>
        <dbReference type="EMBL" id="MFC3550870.1"/>
    </source>
</evidence>
<dbReference type="NCBIfam" id="TIGR02973">
    <property type="entry name" value="nitrate_rd_NapE"/>
    <property type="match status" value="1"/>
</dbReference>
<proteinExistence type="predicted"/>
<dbReference type="EMBL" id="JBHRXK010000003">
    <property type="protein sequence ID" value="MFC3550870.1"/>
    <property type="molecule type" value="Genomic_DNA"/>
</dbReference>
<comment type="caution">
    <text evidence="2">The sequence shown here is derived from an EMBL/GenBank/DDBJ whole genome shotgun (WGS) entry which is preliminary data.</text>
</comment>
<reference evidence="3" key="1">
    <citation type="journal article" date="2019" name="Int. J. Syst. Evol. Microbiol.">
        <title>The Global Catalogue of Microorganisms (GCM) 10K type strain sequencing project: providing services to taxonomists for standard genome sequencing and annotation.</title>
        <authorList>
            <consortium name="The Broad Institute Genomics Platform"/>
            <consortium name="The Broad Institute Genome Sequencing Center for Infectious Disease"/>
            <person name="Wu L."/>
            <person name="Ma J."/>
        </authorList>
    </citation>
    <scope>NUCLEOTIDE SEQUENCE [LARGE SCALE GENOMIC DNA]</scope>
    <source>
        <strain evidence="3">KCTC 42875</strain>
    </source>
</reference>
<dbReference type="InterPro" id="IPR010649">
    <property type="entry name" value="NapE_TorE"/>
</dbReference>